<evidence type="ECO:0000313" key="4">
    <source>
        <dbReference type="Proteomes" id="UP000029121"/>
    </source>
</evidence>
<dbReference type="InterPro" id="IPR032675">
    <property type="entry name" value="LRR_dom_sf"/>
</dbReference>
<dbReference type="Gene3D" id="3.80.10.10">
    <property type="entry name" value="Ribonuclease Inhibitor"/>
    <property type="match status" value="1"/>
</dbReference>
<organism evidence="3 4">
    <name type="scientific">Capsella rubella</name>
    <dbReference type="NCBI Taxonomy" id="81985"/>
    <lineage>
        <taxon>Eukaryota</taxon>
        <taxon>Viridiplantae</taxon>
        <taxon>Streptophyta</taxon>
        <taxon>Embryophyta</taxon>
        <taxon>Tracheophyta</taxon>
        <taxon>Spermatophyta</taxon>
        <taxon>Magnoliopsida</taxon>
        <taxon>eudicotyledons</taxon>
        <taxon>Gunneridae</taxon>
        <taxon>Pentapetalae</taxon>
        <taxon>rosids</taxon>
        <taxon>malvids</taxon>
        <taxon>Brassicales</taxon>
        <taxon>Brassicaceae</taxon>
        <taxon>Camelineae</taxon>
        <taxon>Capsella</taxon>
    </lineage>
</organism>
<accession>R0ICR7</accession>
<feature type="compositionally biased region" description="Acidic residues" evidence="2">
    <location>
        <begin position="351"/>
        <end position="364"/>
    </location>
</feature>
<dbReference type="PANTHER" id="PTHR36766">
    <property type="entry name" value="PLANT BROAD-SPECTRUM MILDEW RESISTANCE PROTEIN RPW8"/>
    <property type="match status" value="1"/>
</dbReference>
<dbReference type="OrthoDB" id="6160824at2759"/>
<protein>
    <submittedName>
        <fullName evidence="3">Uncharacterized protein</fullName>
    </submittedName>
</protein>
<dbReference type="STRING" id="81985.R0ICR7"/>
<dbReference type="GO" id="GO:0006952">
    <property type="term" value="P:defense response"/>
    <property type="evidence" value="ECO:0007669"/>
    <property type="project" value="UniProtKB-KW"/>
</dbReference>
<gene>
    <name evidence="3" type="ORF">CARUB_v10021984mg</name>
</gene>
<feature type="region of interest" description="Disordered" evidence="2">
    <location>
        <begin position="351"/>
        <end position="370"/>
    </location>
</feature>
<reference evidence="4" key="1">
    <citation type="journal article" date="2013" name="Nat. Genet.">
        <title>The Capsella rubella genome and the genomic consequences of rapid mating system evolution.</title>
        <authorList>
            <person name="Slotte T."/>
            <person name="Hazzouri K.M."/>
            <person name="Agren J.A."/>
            <person name="Koenig D."/>
            <person name="Maumus F."/>
            <person name="Guo Y.L."/>
            <person name="Steige K."/>
            <person name="Platts A.E."/>
            <person name="Escobar J.S."/>
            <person name="Newman L.K."/>
            <person name="Wang W."/>
            <person name="Mandakova T."/>
            <person name="Vello E."/>
            <person name="Smith L.M."/>
            <person name="Henz S.R."/>
            <person name="Steffen J."/>
            <person name="Takuno S."/>
            <person name="Brandvain Y."/>
            <person name="Coop G."/>
            <person name="Andolfatto P."/>
            <person name="Hu T.T."/>
            <person name="Blanchette M."/>
            <person name="Clark R.M."/>
            <person name="Quesneville H."/>
            <person name="Nordborg M."/>
            <person name="Gaut B.S."/>
            <person name="Lysak M.A."/>
            <person name="Jenkins J."/>
            <person name="Grimwood J."/>
            <person name="Chapman J."/>
            <person name="Prochnik S."/>
            <person name="Shu S."/>
            <person name="Rokhsar D."/>
            <person name="Schmutz J."/>
            <person name="Weigel D."/>
            <person name="Wright S.I."/>
        </authorList>
    </citation>
    <scope>NUCLEOTIDE SEQUENCE [LARGE SCALE GENOMIC DNA]</scope>
    <source>
        <strain evidence="4">cv. Monte Gargano</strain>
    </source>
</reference>
<dbReference type="PANTHER" id="PTHR36766:SF40">
    <property type="entry name" value="DISEASE RESISTANCE PROTEIN RGA3"/>
    <property type="match status" value="1"/>
</dbReference>
<keyword evidence="4" id="KW-1185">Reference proteome</keyword>
<evidence type="ECO:0000256" key="1">
    <source>
        <dbReference type="ARBA" id="ARBA00022821"/>
    </source>
</evidence>
<keyword evidence="1" id="KW-0611">Plant defense</keyword>
<dbReference type="Proteomes" id="UP000029121">
    <property type="component" value="Unassembled WGS sequence"/>
</dbReference>
<proteinExistence type="predicted"/>
<sequence length="381" mass="42659">MNLLRSSRLKELPDLSRTPNLERLDLSFCTALVELPSSISHLPKLNSLAMNSCRSLEVIPTLVNLPFHESISITGCSRLKSFPDFPANITKLVITDTAVEEMPISIRQCSRLEYVDVSNSRNLKSLANLPKSVAHLKLSNSGIEKIMDCVEDLLNLQVPDVSGCKRLVSLPELPRSLKRLMANDCDALERVSSPLNIPDAELDFTNCFKLGRQAIIQQSFVHGWALLPGREVPAEFDHRARRKTLTIPHSAFDRFKVCVVISPIHYEAREFIASELLYRCIARGNTVVNSADMKFNLSDVSKFREAHLFLFQADLSFTDPSEVIREIVIQFSTSDNVFSILECGIQILTDESDDSNDSDDSDDSDNGRSKGWQCSKIVLCV</sequence>
<dbReference type="KEGG" id="crb:17894349"/>
<dbReference type="EMBL" id="KB870806">
    <property type="protein sequence ID" value="EOA34448.1"/>
    <property type="molecule type" value="Genomic_DNA"/>
</dbReference>
<dbReference type="AlphaFoldDB" id="R0ICR7"/>
<evidence type="ECO:0000313" key="3">
    <source>
        <dbReference type="EMBL" id="EOA34448.1"/>
    </source>
</evidence>
<evidence type="ECO:0000256" key="2">
    <source>
        <dbReference type="SAM" id="MobiDB-lite"/>
    </source>
</evidence>
<name>R0ICR7_9BRAS</name>
<dbReference type="SUPFAM" id="SSF52058">
    <property type="entry name" value="L domain-like"/>
    <property type="match status" value="1"/>
</dbReference>